<evidence type="ECO:0000256" key="2">
    <source>
        <dbReference type="ARBA" id="ARBA00022801"/>
    </source>
</evidence>
<evidence type="ECO:0000313" key="5">
    <source>
        <dbReference type="EMBL" id="CAH0050997.1"/>
    </source>
</evidence>
<dbReference type="AlphaFoldDB" id="A0A9N9Z8J0"/>
<dbReference type="EMBL" id="CABFOC020000039">
    <property type="protein sequence ID" value="CAH0050997.1"/>
    <property type="molecule type" value="Genomic_DNA"/>
</dbReference>
<evidence type="ECO:0000256" key="3">
    <source>
        <dbReference type="SAM" id="SignalP"/>
    </source>
</evidence>
<evidence type="ECO:0000313" key="6">
    <source>
        <dbReference type="Proteomes" id="UP000775872"/>
    </source>
</evidence>
<keyword evidence="6" id="KW-1185">Reference proteome</keyword>
<comment type="caution">
    <text evidence="5">The sequence shown here is derived from an EMBL/GenBank/DDBJ whole genome shotgun (WGS) entry which is preliminary data.</text>
</comment>
<proteinExistence type="inferred from homology"/>
<keyword evidence="3" id="KW-0732">Signal</keyword>
<evidence type="ECO:0000256" key="1">
    <source>
        <dbReference type="ARBA" id="ARBA00006336"/>
    </source>
</evidence>
<name>A0A9N9Z8J0_9HYPO</name>
<dbReference type="Gene3D" id="3.40.50.850">
    <property type="entry name" value="Isochorismatase-like"/>
    <property type="match status" value="1"/>
</dbReference>
<evidence type="ECO:0000259" key="4">
    <source>
        <dbReference type="Pfam" id="PF00857"/>
    </source>
</evidence>
<protein>
    <recommendedName>
        <fullName evidence="4">Isochorismatase-like domain-containing protein</fullName>
    </recommendedName>
</protein>
<dbReference type="SUPFAM" id="SSF52499">
    <property type="entry name" value="Isochorismatase-like hydrolases"/>
    <property type="match status" value="1"/>
</dbReference>
<dbReference type="InterPro" id="IPR000868">
    <property type="entry name" value="Isochorismatase-like_dom"/>
</dbReference>
<dbReference type="InterPro" id="IPR036380">
    <property type="entry name" value="Isochorismatase-like_sf"/>
</dbReference>
<feature type="domain" description="Isochorismatase-like" evidence="4">
    <location>
        <begin position="88"/>
        <end position="293"/>
    </location>
</feature>
<feature type="chain" id="PRO_5040176345" description="Isochorismatase-like domain-containing protein" evidence="3">
    <location>
        <begin position="18"/>
        <end position="302"/>
    </location>
</feature>
<dbReference type="OrthoDB" id="167809at2759"/>
<dbReference type="PANTHER" id="PTHR43540:SF9">
    <property type="entry name" value="FAMILY HYDROLASE, PUTATIVE (AFU_ORTHOLOGUE AFUA_2G08700)-RELATED"/>
    <property type="match status" value="1"/>
</dbReference>
<gene>
    <name evidence="5" type="ORF">CSOL1703_00015890</name>
</gene>
<dbReference type="Proteomes" id="UP000775872">
    <property type="component" value="Unassembled WGS sequence"/>
</dbReference>
<accession>A0A9N9Z8J0</accession>
<sequence length="302" mass="33529">MDAMLFCLAFLLTTAKGFLVPPPSDQKPLHPIADAGTIPIGPSGNQWFYSPETKSYDLTRGDTKNKPFSFSTTEGASNVTVVIAPELTTLIVIDMQNYFLDRTCNDHPSGIVAAHKTVELVKKCRDLDIKVIWLNWGLTDADLDKIPAAQMHSFRQGFANPLSPPHDERCGFGCDLGNKRGRVLMRNEWNSQLYEPLLKVAKPEDDLFINKNRVSGLWSDDKAFSQILEKDKRQTLLFAGVNTNQCVLGTLLDAYYRGYDCILVEDCCATNTPGGQDVSILDIWRNYGFVTTSSALQAGRLG</sequence>
<keyword evidence="2" id="KW-0378">Hydrolase</keyword>
<reference evidence="5" key="1">
    <citation type="submission" date="2021-10" db="EMBL/GenBank/DDBJ databases">
        <authorList>
            <person name="Piombo E."/>
        </authorList>
    </citation>
    <scope>NUCLEOTIDE SEQUENCE</scope>
</reference>
<organism evidence="5 6">
    <name type="scientific">Clonostachys solani</name>
    <dbReference type="NCBI Taxonomy" id="160281"/>
    <lineage>
        <taxon>Eukaryota</taxon>
        <taxon>Fungi</taxon>
        <taxon>Dikarya</taxon>
        <taxon>Ascomycota</taxon>
        <taxon>Pezizomycotina</taxon>
        <taxon>Sordariomycetes</taxon>
        <taxon>Hypocreomycetidae</taxon>
        <taxon>Hypocreales</taxon>
        <taxon>Bionectriaceae</taxon>
        <taxon>Clonostachys</taxon>
    </lineage>
</organism>
<dbReference type="GO" id="GO:0016787">
    <property type="term" value="F:hydrolase activity"/>
    <property type="evidence" value="ECO:0007669"/>
    <property type="project" value="UniProtKB-KW"/>
</dbReference>
<feature type="signal peptide" evidence="3">
    <location>
        <begin position="1"/>
        <end position="17"/>
    </location>
</feature>
<dbReference type="Pfam" id="PF00857">
    <property type="entry name" value="Isochorismatase"/>
    <property type="match status" value="1"/>
</dbReference>
<comment type="similarity">
    <text evidence="1">Belongs to the isochorismatase family.</text>
</comment>
<dbReference type="PANTHER" id="PTHR43540">
    <property type="entry name" value="PEROXYUREIDOACRYLATE/UREIDOACRYLATE AMIDOHYDROLASE-RELATED"/>
    <property type="match status" value="1"/>
</dbReference>
<dbReference type="CDD" id="cd00431">
    <property type="entry name" value="cysteine_hydrolases"/>
    <property type="match status" value="1"/>
</dbReference>
<dbReference type="InterPro" id="IPR050272">
    <property type="entry name" value="Isochorismatase-like_hydrls"/>
</dbReference>